<evidence type="ECO:0000313" key="4">
    <source>
        <dbReference type="EMBL" id="KAK0707270.1"/>
    </source>
</evidence>
<dbReference type="EMBL" id="JAUKUA010000006">
    <property type="protein sequence ID" value="KAK0707270.1"/>
    <property type="molecule type" value="Genomic_DNA"/>
</dbReference>
<evidence type="ECO:0000259" key="2">
    <source>
        <dbReference type="Pfam" id="PF01408"/>
    </source>
</evidence>
<dbReference type="AlphaFoldDB" id="A0AA40DL63"/>
<dbReference type="PANTHER" id="PTHR43708:SF1">
    <property type="entry name" value="GALACTOSE_LACTOSE METABOLISM REGULATORY PROTEIN GAL80"/>
    <property type="match status" value="1"/>
</dbReference>
<reference evidence="4" key="1">
    <citation type="submission" date="2023-06" db="EMBL/GenBank/DDBJ databases">
        <title>Genome-scale phylogeny and comparative genomics of the fungal order Sordariales.</title>
        <authorList>
            <consortium name="Lawrence Berkeley National Laboratory"/>
            <person name="Hensen N."/>
            <person name="Bonometti L."/>
            <person name="Westerberg I."/>
            <person name="Brannstrom I.O."/>
            <person name="Guillou S."/>
            <person name="Cros-Aarteil S."/>
            <person name="Calhoun S."/>
            <person name="Haridas S."/>
            <person name="Kuo A."/>
            <person name="Mondo S."/>
            <person name="Pangilinan J."/>
            <person name="Riley R."/>
            <person name="Labutti K."/>
            <person name="Andreopoulos B."/>
            <person name="Lipzen A."/>
            <person name="Chen C."/>
            <person name="Yanf M."/>
            <person name="Daum C."/>
            <person name="Ng V."/>
            <person name="Clum A."/>
            <person name="Steindorff A."/>
            <person name="Ohm R."/>
            <person name="Martin F."/>
            <person name="Silar P."/>
            <person name="Natvig D."/>
            <person name="Lalanne C."/>
            <person name="Gautier V."/>
            <person name="Ament-Velasquez S.L."/>
            <person name="Kruys A."/>
            <person name="Hutchinson M.I."/>
            <person name="Powell A.J."/>
            <person name="Barry K."/>
            <person name="Miller A.N."/>
            <person name="Grigoriev I.V."/>
            <person name="Debuchy R."/>
            <person name="Gladieux P."/>
            <person name="Thoren M.H."/>
            <person name="Johannesson H."/>
        </authorList>
    </citation>
    <scope>NUCLEOTIDE SEQUENCE</scope>
    <source>
        <strain evidence="4">SMH4607-1</strain>
    </source>
</reference>
<comment type="caution">
    <text evidence="4">The sequence shown here is derived from an EMBL/GenBank/DDBJ whole genome shotgun (WGS) entry which is preliminary data.</text>
</comment>
<dbReference type="InterPro" id="IPR000683">
    <property type="entry name" value="Gfo/Idh/MocA-like_OxRdtase_N"/>
</dbReference>
<gene>
    <name evidence="4" type="ORF">B0H67DRAFT_307130</name>
</gene>
<evidence type="ECO:0008006" key="6">
    <source>
        <dbReference type="Google" id="ProtNLM"/>
    </source>
</evidence>
<dbReference type="Proteomes" id="UP001172102">
    <property type="component" value="Unassembled WGS sequence"/>
</dbReference>
<sequence>MPIRVALIGLSASATTSWASAAHLPYLLSPPGRAKFTIVALLNSSVDAASAAIAHYNLPPSTTPYGSPDALAADPNVDLVVGNTRVDTHFPTIHPSVVAGKDVFGEWPLTQNAQQARTLVEAARTAGGRSIVGLQGRISPVANKLREVLRAGRIGKVLSSEVRAFGGMNDREILPRGFEYFTQRDIGGNIYTIGFAHVNDLVQSVIGEWATEPVKSETARGHFQLQRPTVRIRGPDGKFISTITSDVPDLINVVGPVAGPDYVAEGATLNFRLRRGQQFPGDPALVWSINGEEGEIRVTSPAAVMSISIGNDVSPPTIEVHDFKSDTVETIEWVWADWQKSLPPPARNIGQLYEEYAEGLKGGKESYPTFADGLARQEQSERFLEHWSA</sequence>
<dbReference type="GO" id="GO:0000166">
    <property type="term" value="F:nucleotide binding"/>
    <property type="evidence" value="ECO:0007669"/>
    <property type="project" value="InterPro"/>
</dbReference>
<evidence type="ECO:0000259" key="3">
    <source>
        <dbReference type="Pfam" id="PF22685"/>
    </source>
</evidence>
<dbReference type="Pfam" id="PF01408">
    <property type="entry name" value="GFO_IDH_MocA"/>
    <property type="match status" value="1"/>
</dbReference>
<dbReference type="Pfam" id="PF22685">
    <property type="entry name" value="Gal80p_C-like"/>
    <property type="match status" value="1"/>
</dbReference>
<dbReference type="InterPro" id="IPR036291">
    <property type="entry name" value="NAD(P)-bd_dom_sf"/>
</dbReference>
<keyword evidence="5" id="KW-1185">Reference proteome</keyword>
<feature type="chain" id="PRO_5041349341" description="Oxidoreductase" evidence="1">
    <location>
        <begin position="22"/>
        <end position="389"/>
    </location>
</feature>
<dbReference type="InterPro" id="IPR051317">
    <property type="entry name" value="Gfo/Idh/MocA_oxidoreduct"/>
</dbReference>
<evidence type="ECO:0000256" key="1">
    <source>
        <dbReference type="SAM" id="SignalP"/>
    </source>
</evidence>
<organism evidence="4 5">
    <name type="scientific">Lasiosphaeris hirsuta</name>
    <dbReference type="NCBI Taxonomy" id="260670"/>
    <lineage>
        <taxon>Eukaryota</taxon>
        <taxon>Fungi</taxon>
        <taxon>Dikarya</taxon>
        <taxon>Ascomycota</taxon>
        <taxon>Pezizomycotina</taxon>
        <taxon>Sordariomycetes</taxon>
        <taxon>Sordariomycetidae</taxon>
        <taxon>Sordariales</taxon>
        <taxon>Lasiosphaeriaceae</taxon>
        <taxon>Lasiosphaeris</taxon>
    </lineage>
</organism>
<dbReference type="SUPFAM" id="SSF55347">
    <property type="entry name" value="Glyceraldehyde-3-phosphate dehydrogenase-like, C-terminal domain"/>
    <property type="match status" value="1"/>
</dbReference>
<feature type="domain" description="Gfo/Idh/MocA-like oxidoreductase N-terminal" evidence="2">
    <location>
        <begin position="3"/>
        <end position="133"/>
    </location>
</feature>
<feature type="signal peptide" evidence="1">
    <location>
        <begin position="1"/>
        <end position="21"/>
    </location>
</feature>
<evidence type="ECO:0000313" key="5">
    <source>
        <dbReference type="Proteomes" id="UP001172102"/>
    </source>
</evidence>
<dbReference type="Gene3D" id="3.40.50.720">
    <property type="entry name" value="NAD(P)-binding Rossmann-like Domain"/>
    <property type="match status" value="1"/>
</dbReference>
<dbReference type="Gene3D" id="3.30.360.10">
    <property type="entry name" value="Dihydrodipicolinate Reductase, domain 2"/>
    <property type="match status" value="1"/>
</dbReference>
<feature type="domain" description="Gal80p-like C-terminal" evidence="3">
    <location>
        <begin position="140"/>
        <end position="299"/>
    </location>
</feature>
<dbReference type="InterPro" id="IPR055080">
    <property type="entry name" value="Gal80p-like_C"/>
</dbReference>
<proteinExistence type="predicted"/>
<protein>
    <recommendedName>
        <fullName evidence="6">Oxidoreductase</fullName>
    </recommendedName>
</protein>
<dbReference type="SUPFAM" id="SSF51735">
    <property type="entry name" value="NAD(P)-binding Rossmann-fold domains"/>
    <property type="match status" value="1"/>
</dbReference>
<name>A0AA40DL63_9PEZI</name>
<dbReference type="PANTHER" id="PTHR43708">
    <property type="entry name" value="CONSERVED EXPRESSED OXIDOREDUCTASE (EUROFUNG)"/>
    <property type="match status" value="1"/>
</dbReference>
<accession>A0AA40DL63</accession>
<keyword evidence="1" id="KW-0732">Signal</keyword>